<evidence type="ECO:0000313" key="9">
    <source>
        <dbReference type="EMBL" id="SEJ26684.1"/>
    </source>
</evidence>
<dbReference type="GO" id="GO:0005886">
    <property type="term" value="C:plasma membrane"/>
    <property type="evidence" value="ECO:0007669"/>
    <property type="project" value="UniProtKB-SubCell"/>
</dbReference>
<comment type="subcellular location">
    <subcellularLocation>
        <location evidence="1">Cell membrane</location>
        <topology evidence="1">Multi-pass membrane protein</topology>
    </subcellularLocation>
</comment>
<dbReference type="AlphaFoldDB" id="A0A1H6XGM6"/>
<keyword evidence="6 7" id="KW-0472">Membrane</keyword>
<gene>
    <name evidence="9" type="ORF">SAMN05660742_10554</name>
</gene>
<feature type="domain" description="Acyltransferase 3" evidence="8">
    <location>
        <begin position="7"/>
        <end position="345"/>
    </location>
</feature>
<keyword evidence="3" id="KW-1003">Cell membrane</keyword>
<comment type="similarity">
    <text evidence="2">Belongs to the acyltransferase 3 family.</text>
</comment>
<keyword evidence="4 7" id="KW-0812">Transmembrane</keyword>
<protein>
    <submittedName>
        <fullName evidence="9">Peptidoglycan/LPS O-acetylase OafA/YrhL, contains acyltransferase and SGNH-hydrolase domains</fullName>
    </submittedName>
</protein>
<feature type="transmembrane region" description="Helical" evidence="7">
    <location>
        <begin position="328"/>
        <end position="350"/>
    </location>
</feature>
<feature type="transmembrane region" description="Helical" evidence="7">
    <location>
        <begin position="12"/>
        <end position="31"/>
    </location>
</feature>
<evidence type="ECO:0000256" key="7">
    <source>
        <dbReference type="SAM" id="Phobius"/>
    </source>
</evidence>
<feature type="transmembrane region" description="Helical" evidence="7">
    <location>
        <begin position="114"/>
        <end position="141"/>
    </location>
</feature>
<proteinExistence type="inferred from homology"/>
<evidence type="ECO:0000256" key="1">
    <source>
        <dbReference type="ARBA" id="ARBA00004651"/>
    </source>
</evidence>
<feature type="transmembrane region" description="Helical" evidence="7">
    <location>
        <begin position="37"/>
        <end position="64"/>
    </location>
</feature>
<dbReference type="Proteomes" id="UP000199662">
    <property type="component" value="Unassembled WGS sequence"/>
</dbReference>
<name>A0A1H6XGM6_9FIRM</name>
<accession>A0A1H6XGM6</accession>
<dbReference type="STRING" id="84035.SAMN05660742_10554"/>
<feature type="transmembrane region" description="Helical" evidence="7">
    <location>
        <begin position="85"/>
        <end position="102"/>
    </location>
</feature>
<feature type="transmembrane region" description="Helical" evidence="7">
    <location>
        <begin position="303"/>
        <end position="322"/>
    </location>
</feature>
<dbReference type="GO" id="GO:0016787">
    <property type="term" value="F:hydrolase activity"/>
    <property type="evidence" value="ECO:0007669"/>
    <property type="project" value="UniProtKB-KW"/>
</dbReference>
<organism evidence="9 10">
    <name type="scientific">Propionispira arboris</name>
    <dbReference type="NCBI Taxonomy" id="84035"/>
    <lineage>
        <taxon>Bacteria</taxon>
        <taxon>Bacillati</taxon>
        <taxon>Bacillota</taxon>
        <taxon>Negativicutes</taxon>
        <taxon>Selenomonadales</taxon>
        <taxon>Selenomonadaceae</taxon>
        <taxon>Propionispira</taxon>
    </lineage>
</organism>
<evidence type="ECO:0000256" key="3">
    <source>
        <dbReference type="ARBA" id="ARBA00022475"/>
    </source>
</evidence>
<evidence type="ECO:0000256" key="6">
    <source>
        <dbReference type="ARBA" id="ARBA00023136"/>
    </source>
</evidence>
<keyword evidence="5 7" id="KW-1133">Transmembrane helix</keyword>
<feature type="transmembrane region" description="Helical" evidence="7">
    <location>
        <begin position="265"/>
        <end position="282"/>
    </location>
</feature>
<dbReference type="PANTHER" id="PTHR40074">
    <property type="entry name" value="O-ACETYLTRANSFERASE WECH"/>
    <property type="match status" value="1"/>
</dbReference>
<evidence type="ECO:0000256" key="2">
    <source>
        <dbReference type="ARBA" id="ARBA00007400"/>
    </source>
</evidence>
<keyword evidence="9" id="KW-0012">Acyltransferase</keyword>
<dbReference type="InterPro" id="IPR002656">
    <property type="entry name" value="Acyl_transf_3_dom"/>
</dbReference>
<dbReference type="GO" id="GO:0009246">
    <property type="term" value="P:enterobacterial common antigen biosynthetic process"/>
    <property type="evidence" value="ECO:0007669"/>
    <property type="project" value="TreeGrafter"/>
</dbReference>
<feature type="transmembrane region" description="Helical" evidence="7">
    <location>
        <begin position="223"/>
        <end position="245"/>
    </location>
</feature>
<feature type="transmembrane region" description="Helical" evidence="7">
    <location>
        <begin position="153"/>
        <end position="172"/>
    </location>
</feature>
<dbReference type="RefSeq" id="WP_091830203.1">
    <property type="nucleotide sequence ID" value="NZ_FNZK01000005.1"/>
</dbReference>
<keyword evidence="9" id="KW-0808">Transferase</keyword>
<feature type="transmembrane region" description="Helical" evidence="7">
    <location>
        <begin position="192"/>
        <end position="211"/>
    </location>
</feature>
<reference evidence="9 10" key="1">
    <citation type="submission" date="2016-10" db="EMBL/GenBank/DDBJ databases">
        <authorList>
            <person name="de Groot N.N."/>
        </authorList>
    </citation>
    <scope>NUCLEOTIDE SEQUENCE [LARGE SCALE GENOMIC DNA]</scope>
    <source>
        <strain evidence="9 10">DSM 2179</strain>
    </source>
</reference>
<dbReference type="Pfam" id="PF01757">
    <property type="entry name" value="Acyl_transf_3"/>
    <property type="match status" value="1"/>
</dbReference>
<dbReference type="GO" id="GO:0016413">
    <property type="term" value="F:O-acetyltransferase activity"/>
    <property type="evidence" value="ECO:0007669"/>
    <property type="project" value="TreeGrafter"/>
</dbReference>
<sequence length="372" mass="43791">MKKNRILAIEYIRGISMLGVIGIHTGSQYLSNPTSNIHLIAIFEILTRFSVPIFFFISAFGLFYNIDLTEKFSYKNFMTKRFKTVLIPYVVWSFLYIAHYTFLYHDTSLLSIPILIKFLFFGFASYQLYFLVILLWFYALMPVWIYMIRHMSAVRLLMLLLFQLAFDYYSSFIMNPYSIENPVIKALFEYRLNYWVLHYIFIFLFGGYLAIHYNKFEIYMSRHYNSICSFFIASLSSLVIYYYYLIYERSYSLEAAINTAHQLCPAGIFYTIGASLFFFTLFSNTKFPVFVHSILSILGKHSYFAYLFHPFAITYLAMFLTWQGKIMTAPVAILFYFLVTILSIAAAALFRKIGTFYPIINSLLIGIYPKNK</sequence>
<keyword evidence="9" id="KW-0378">Hydrolase</keyword>
<evidence type="ECO:0000313" key="10">
    <source>
        <dbReference type="Proteomes" id="UP000199662"/>
    </source>
</evidence>
<evidence type="ECO:0000259" key="8">
    <source>
        <dbReference type="Pfam" id="PF01757"/>
    </source>
</evidence>
<keyword evidence="10" id="KW-1185">Reference proteome</keyword>
<evidence type="ECO:0000256" key="4">
    <source>
        <dbReference type="ARBA" id="ARBA00022692"/>
    </source>
</evidence>
<dbReference type="EMBL" id="FNZK01000005">
    <property type="protein sequence ID" value="SEJ26684.1"/>
    <property type="molecule type" value="Genomic_DNA"/>
</dbReference>
<dbReference type="PANTHER" id="PTHR40074:SF2">
    <property type="entry name" value="O-ACETYLTRANSFERASE WECH"/>
    <property type="match status" value="1"/>
</dbReference>
<evidence type="ECO:0000256" key="5">
    <source>
        <dbReference type="ARBA" id="ARBA00022989"/>
    </source>
</evidence>